<dbReference type="InParanoid" id="A0A1X7SNW3"/>
<name>A0A1X7SNW3_AMPQE</name>
<dbReference type="EnsemblMetazoa" id="Aqu2.1.03784_001">
    <property type="protein sequence ID" value="Aqu2.1.03784_001"/>
    <property type="gene ID" value="Aqu2.1.03784"/>
</dbReference>
<accession>A0A1X7SNW3</accession>
<evidence type="ECO:0000313" key="1">
    <source>
        <dbReference type="EnsemblMetazoa" id="Aqu2.1.03784_001"/>
    </source>
</evidence>
<reference evidence="1" key="1">
    <citation type="submission" date="2017-05" db="UniProtKB">
        <authorList>
            <consortium name="EnsemblMetazoa"/>
        </authorList>
    </citation>
    <scope>IDENTIFICATION</scope>
</reference>
<sequence>MSSEALLKKQEIYRKTTNDSSLTLQYFAN</sequence>
<proteinExistence type="predicted"/>
<organism evidence="1">
    <name type="scientific">Amphimedon queenslandica</name>
    <name type="common">Sponge</name>
    <dbReference type="NCBI Taxonomy" id="400682"/>
    <lineage>
        <taxon>Eukaryota</taxon>
        <taxon>Metazoa</taxon>
        <taxon>Porifera</taxon>
        <taxon>Demospongiae</taxon>
        <taxon>Heteroscleromorpha</taxon>
        <taxon>Haplosclerida</taxon>
        <taxon>Niphatidae</taxon>
        <taxon>Amphimedon</taxon>
    </lineage>
</organism>
<dbReference type="AlphaFoldDB" id="A0A1X7SNW3"/>
<protein>
    <submittedName>
        <fullName evidence="1">Uncharacterized protein</fullName>
    </submittedName>
</protein>